<feature type="domain" description="Calcineurin-like phosphoesterase" evidence="1">
    <location>
        <begin position="9"/>
        <end position="210"/>
    </location>
</feature>
<gene>
    <name evidence="2" type="primary">cpdA</name>
    <name evidence="2" type="ORF">NCTC4824_01139</name>
</gene>
<dbReference type="AlphaFoldDB" id="A0A2X4W4G5"/>
<dbReference type="PANTHER" id="PTHR43143:SF1">
    <property type="entry name" value="SERINE_THREONINE-PROTEIN PHOSPHATASE CPPED1"/>
    <property type="match status" value="1"/>
</dbReference>
<evidence type="ECO:0000259" key="1">
    <source>
        <dbReference type="Pfam" id="PF00149"/>
    </source>
</evidence>
<dbReference type="SUPFAM" id="SSF56300">
    <property type="entry name" value="Metallo-dependent phosphatases"/>
    <property type="match status" value="1"/>
</dbReference>
<dbReference type="EC" id="3.1.4.17" evidence="2"/>
<dbReference type="InterPro" id="IPR051918">
    <property type="entry name" value="STPP_CPPED1"/>
</dbReference>
<accession>A0A2X4W4G5</accession>
<dbReference type="Gene3D" id="3.60.21.10">
    <property type="match status" value="1"/>
</dbReference>
<dbReference type="KEGG" id="blen:NCTC4824_01139"/>
<sequence>MSKNPIIEFFVISDIQLTVNNKKSHEKLKFALQDIHAINPNPDAIIINGDLISDGRSESYLKLKEILESNAYAKRTFFTIGNHEYFLNDGNQPSIERFLSFANLDQVYYKQVLEDYAFIFLGTESWGPIGAPTKDSAVLSEAQLAWLESALEEHRGSEKPVFVFLHQPIPNTIPATDLEYYQNGIIQSKELIDILSQYPQAIYFSGHSHWDLSLPGTYLRKVFSMVNTGAIYDTYGIGDNGEETVVNAEGSQGLYVQLYKNKVVIKGRDFSKKGWIDLADIAFNGEKELSC</sequence>
<proteinExistence type="predicted"/>
<evidence type="ECO:0000313" key="3">
    <source>
        <dbReference type="Proteomes" id="UP000249134"/>
    </source>
</evidence>
<keyword evidence="3" id="KW-1185">Reference proteome</keyword>
<name>A0A2X4W4G5_LEDLE</name>
<evidence type="ECO:0000313" key="2">
    <source>
        <dbReference type="EMBL" id="SQI53842.1"/>
    </source>
</evidence>
<dbReference type="EMBL" id="LS483476">
    <property type="protein sequence ID" value="SQI53842.1"/>
    <property type="molecule type" value="Genomic_DNA"/>
</dbReference>
<reference evidence="2 3" key="1">
    <citation type="submission" date="2018-06" db="EMBL/GenBank/DDBJ databases">
        <authorList>
            <consortium name="Pathogen Informatics"/>
            <person name="Doyle S."/>
        </authorList>
    </citation>
    <scope>NUCLEOTIDE SEQUENCE [LARGE SCALE GENOMIC DNA]</scope>
    <source>
        <strain evidence="2 3">NCTC4824</strain>
    </source>
</reference>
<keyword evidence="2" id="KW-0378">Hydrolase</keyword>
<dbReference type="RefSeq" id="WP_066136320.1">
    <property type="nucleotide sequence ID" value="NZ_CBCSGM010000001.1"/>
</dbReference>
<dbReference type="STRING" id="1348624.GCA_001591545_00235"/>
<protein>
    <submittedName>
        <fullName evidence="2">Metallophosphoesterase</fullName>
        <ecNumber evidence="2">3.1.4.17</ecNumber>
    </submittedName>
</protein>
<dbReference type="InterPro" id="IPR029052">
    <property type="entry name" value="Metallo-depent_PP-like"/>
</dbReference>
<organism evidence="2 3">
    <name type="scientific">Lederbergia lenta</name>
    <name type="common">Bacillus lentus</name>
    <dbReference type="NCBI Taxonomy" id="1467"/>
    <lineage>
        <taxon>Bacteria</taxon>
        <taxon>Bacillati</taxon>
        <taxon>Bacillota</taxon>
        <taxon>Bacilli</taxon>
        <taxon>Bacillales</taxon>
        <taxon>Bacillaceae</taxon>
        <taxon>Lederbergia</taxon>
    </lineage>
</organism>
<dbReference type="Proteomes" id="UP000249134">
    <property type="component" value="Chromosome 1"/>
</dbReference>
<dbReference type="Pfam" id="PF00149">
    <property type="entry name" value="Metallophos"/>
    <property type="match status" value="1"/>
</dbReference>
<dbReference type="InterPro" id="IPR004843">
    <property type="entry name" value="Calcineurin-like_PHP"/>
</dbReference>
<dbReference type="PANTHER" id="PTHR43143">
    <property type="entry name" value="METALLOPHOSPHOESTERASE, CALCINEURIN SUPERFAMILY"/>
    <property type="match status" value="1"/>
</dbReference>
<dbReference type="GO" id="GO:0004114">
    <property type="term" value="F:3',5'-cyclic-nucleotide phosphodiesterase activity"/>
    <property type="evidence" value="ECO:0007669"/>
    <property type="project" value="UniProtKB-EC"/>
</dbReference>